<dbReference type="Proteomes" id="UP000223606">
    <property type="component" value="Chromosome 1"/>
</dbReference>
<dbReference type="InterPro" id="IPR029063">
    <property type="entry name" value="SAM-dependent_MTases_sf"/>
</dbReference>
<dbReference type="CDD" id="cd02440">
    <property type="entry name" value="AdoMet_MTases"/>
    <property type="match status" value="1"/>
</dbReference>
<accession>A0A2C9DCB2</accession>
<dbReference type="GO" id="GO:0032259">
    <property type="term" value="P:methylation"/>
    <property type="evidence" value="ECO:0007669"/>
    <property type="project" value="UniProtKB-KW"/>
</dbReference>
<dbReference type="GO" id="GO:0008757">
    <property type="term" value="F:S-adenosylmethionine-dependent methyltransferase activity"/>
    <property type="evidence" value="ECO:0007669"/>
    <property type="project" value="InterPro"/>
</dbReference>
<dbReference type="OrthoDB" id="9800231at2"/>
<organism evidence="2 3">
    <name type="scientific">Hartmannibacter diazotrophicus</name>
    <dbReference type="NCBI Taxonomy" id="1482074"/>
    <lineage>
        <taxon>Bacteria</taxon>
        <taxon>Pseudomonadati</taxon>
        <taxon>Pseudomonadota</taxon>
        <taxon>Alphaproteobacteria</taxon>
        <taxon>Hyphomicrobiales</taxon>
        <taxon>Pleomorphomonadaceae</taxon>
        <taxon>Hartmannibacter</taxon>
    </lineage>
</organism>
<name>A0A2C9DCB2_9HYPH</name>
<dbReference type="KEGG" id="hdi:HDIA_3820"/>
<evidence type="ECO:0000313" key="3">
    <source>
        <dbReference type="Proteomes" id="UP000223606"/>
    </source>
</evidence>
<dbReference type="AlphaFoldDB" id="A0A2C9DCB2"/>
<dbReference type="EC" id="2.1.1.-" evidence="2"/>
<gene>
    <name evidence="2" type="ORF">HDIA_3820</name>
</gene>
<dbReference type="EMBL" id="LT960614">
    <property type="protein sequence ID" value="SON57361.1"/>
    <property type="molecule type" value="Genomic_DNA"/>
</dbReference>
<dbReference type="SUPFAM" id="SSF53335">
    <property type="entry name" value="S-adenosyl-L-methionine-dependent methyltransferases"/>
    <property type="match status" value="1"/>
</dbReference>
<dbReference type="InterPro" id="IPR013216">
    <property type="entry name" value="Methyltransf_11"/>
</dbReference>
<dbReference type="Gene3D" id="3.40.50.150">
    <property type="entry name" value="Vaccinia Virus protein VP39"/>
    <property type="match status" value="1"/>
</dbReference>
<feature type="domain" description="Methyltransferase type 11" evidence="1">
    <location>
        <begin position="87"/>
        <end position="129"/>
    </location>
</feature>
<sequence>MYLDVIDLRDFYAEELGATVRQILRQRVHHIWPTVRGDRILGLGYATPYLDGFETEAERVVAFMPAAQGVVNWPPTGPSAAALVNDDMLPLPDASVDRVLLVHMLEMANDPREVLRELWRVLSPGGRILVVVPNRRGLWARLDTSPFGYGRPFSRGQMTTLLRESQFSPVMWTEALHMLPVKRRRVRRPSSPWEAIGQKFWPAFAGVIIVEATKLLYQGLPVKEKVRLKPAFRPSLIPAGASPMGREDATAAAPLADAGLLQHSSFPATDRA</sequence>
<keyword evidence="2" id="KW-0489">Methyltransferase</keyword>
<reference evidence="3" key="1">
    <citation type="submission" date="2017-09" db="EMBL/GenBank/DDBJ databases">
        <title>Genome sequence of Nannocystis excedens DSM 71.</title>
        <authorList>
            <person name="Blom J."/>
        </authorList>
    </citation>
    <scope>NUCLEOTIDE SEQUENCE [LARGE SCALE GENOMIC DNA]</scope>
    <source>
        <strain evidence="3">type strain: E19</strain>
    </source>
</reference>
<dbReference type="Pfam" id="PF08241">
    <property type="entry name" value="Methyltransf_11"/>
    <property type="match status" value="1"/>
</dbReference>
<keyword evidence="2" id="KW-0808">Transferase</keyword>
<evidence type="ECO:0000313" key="2">
    <source>
        <dbReference type="EMBL" id="SON57361.1"/>
    </source>
</evidence>
<keyword evidence="3" id="KW-1185">Reference proteome</keyword>
<proteinExistence type="predicted"/>
<protein>
    <submittedName>
        <fullName evidence="2">Putative S-adenosylmethionine-dependent methyltransferase/MSMEI_2290</fullName>
        <ecNumber evidence="2">2.1.1.-</ecNumber>
    </submittedName>
</protein>
<evidence type="ECO:0000259" key="1">
    <source>
        <dbReference type="Pfam" id="PF08241"/>
    </source>
</evidence>